<sequence>MELFATSAMYGHPPHDLSPFQIKGVTLSPPRIFGGGRLKNFFVFSFPIEKSSSKVVGRGVNLPSLLPPCQDKEKQVEENLDKDVQGVRCDQTSGMDQVTSLKRHETTRAGGSQRNKSIKTWPCVGKWPEMLPI</sequence>
<proteinExistence type="predicted"/>
<evidence type="ECO:0000313" key="3">
    <source>
        <dbReference type="Proteomes" id="UP000019335"/>
    </source>
</evidence>
<reference evidence="2 3" key="1">
    <citation type="journal article" date="2014" name="Mol. Plant">
        <title>Chromosome Scale Genome Assembly and Transcriptome Profiling of Nannochloropsis gaditana in Nitrogen Depletion.</title>
        <authorList>
            <person name="Corteggiani Carpinelli E."/>
            <person name="Telatin A."/>
            <person name="Vitulo N."/>
            <person name="Forcato C."/>
            <person name="D'Angelo M."/>
            <person name="Schiavon R."/>
            <person name="Vezzi A."/>
            <person name="Giacometti G.M."/>
            <person name="Morosinotto T."/>
            <person name="Valle G."/>
        </authorList>
    </citation>
    <scope>NUCLEOTIDE SEQUENCE [LARGE SCALE GENOMIC DNA]</scope>
    <source>
        <strain evidence="2 3">B-31</strain>
    </source>
</reference>
<gene>
    <name evidence="2" type="ORF">Naga_100034g36</name>
</gene>
<protein>
    <submittedName>
        <fullName evidence="2">Uncharacterized protein</fullName>
    </submittedName>
</protein>
<name>W7U4R6_9STRA</name>
<dbReference type="AlphaFoldDB" id="W7U4R6"/>
<organism evidence="2 3">
    <name type="scientific">Nannochloropsis gaditana</name>
    <dbReference type="NCBI Taxonomy" id="72520"/>
    <lineage>
        <taxon>Eukaryota</taxon>
        <taxon>Sar</taxon>
        <taxon>Stramenopiles</taxon>
        <taxon>Ochrophyta</taxon>
        <taxon>Eustigmatophyceae</taxon>
        <taxon>Eustigmatales</taxon>
        <taxon>Monodopsidaceae</taxon>
        <taxon>Nannochloropsis</taxon>
    </lineage>
</organism>
<feature type="region of interest" description="Disordered" evidence="1">
    <location>
        <begin position="92"/>
        <end position="117"/>
    </location>
</feature>
<dbReference type="Proteomes" id="UP000019335">
    <property type="component" value="Chromosome 6"/>
</dbReference>
<evidence type="ECO:0000256" key="1">
    <source>
        <dbReference type="SAM" id="MobiDB-lite"/>
    </source>
</evidence>
<keyword evidence="3" id="KW-1185">Reference proteome</keyword>
<dbReference type="EMBL" id="AZIL01000424">
    <property type="protein sequence ID" value="EWM27729.1"/>
    <property type="molecule type" value="Genomic_DNA"/>
</dbReference>
<accession>W7U4R6</accession>
<comment type="caution">
    <text evidence="2">The sequence shown here is derived from an EMBL/GenBank/DDBJ whole genome shotgun (WGS) entry which is preliminary data.</text>
</comment>
<evidence type="ECO:0000313" key="2">
    <source>
        <dbReference type="EMBL" id="EWM27729.1"/>
    </source>
</evidence>